<feature type="domain" description="DUF4246" evidence="1">
    <location>
        <begin position="210"/>
        <end position="335"/>
    </location>
</feature>
<accession>A0A813RSV5</accession>
<name>A0A813RSV5_9BILA</name>
<dbReference type="AlphaFoldDB" id="A0A813RSV5"/>
<evidence type="ECO:0000313" key="2">
    <source>
        <dbReference type="EMBL" id="CAF0749207.1"/>
    </source>
</evidence>
<evidence type="ECO:0000313" key="3">
    <source>
        <dbReference type="EMBL" id="CAF0789413.1"/>
    </source>
</evidence>
<proteinExistence type="predicted"/>
<organism evidence="3 4">
    <name type="scientific">Rotaria sordida</name>
    <dbReference type="NCBI Taxonomy" id="392033"/>
    <lineage>
        <taxon>Eukaryota</taxon>
        <taxon>Metazoa</taxon>
        <taxon>Spiralia</taxon>
        <taxon>Gnathifera</taxon>
        <taxon>Rotifera</taxon>
        <taxon>Eurotatoria</taxon>
        <taxon>Bdelloidea</taxon>
        <taxon>Philodinida</taxon>
        <taxon>Philodinidae</taxon>
        <taxon>Rotaria</taxon>
    </lineage>
</organism>
<gene>
    <name evidence="2" type="ORF">JXQ802_LOCUS1583</name>
    <name evidence="3" type="ORF">PYM288_LOCUS4051</name>
</gene>
<dbReference type="Proteomes" id="UP000663854">
    <property type="component" value="Unassembled WGS sequence"/>
</dbReference>
<sequence length="443" mass="51970">MQPCWVCKWLEWDEDWLISVENVDTTPIVKPDFYRLIGDRHVEYGDGGSSFLVYPVWIQEHLPVSEKFREHLLETLQALNEQRHDYHAAPSPVEDIIDPDLLAFRPPSFDRTKWIEHRRRQLEPFERASRYFKRDLADGEYDQLSEHEQLRDTYQWLPSEFIIQTDGRVDIRKPILHLPVIPKYRRTYGAIAQIFHAMLPMFQQIKAVAKDTTREQRLQVIVKAQSYNMKAGMKYSGHWHTEGQTENIVAVGVYYLHVDPVLEGGALKFRPKKAPQDWYEGIKTDFEVASICTGTAIVFSNSMPHRFRQIRNLTSDDGRRRTFLNFFIVDPDQPINLQLSEIVLTPMDMIVSILRQWNQGQIPDLVLDKIVRILQVSSPWQTQDESKIFRARVRKAMLEEKTGWGWICWGNCGTTEFVRALCAWSVRERQEARGELRHTESDS</sequence>
<dbReference type="Proteomes" id="UP000663870">
    <property type="component" value="Unassembled WGS sequence"/>
</dbReference>
<dbReference type="PANTHER" id="PTHR33119:SF1">
    <property type="entry name" value="FE2OG DIOXYGENASE DOMAIN-CONTAINING PROTEIN"/>
    <property type="match status" value="1"/>
</dbReference>
<feature type="domain" description="DUF4246" evidence="1">
    <location>
        <begin position="64"/>
        <end position="208"/>
    </location>
</feature>
<dbReference type="InterPro" id="IPR025340">
    <property type="entry name" value="DUF4246"/>
</dbReference>
<dbReference type="PANTHER" id="PTHR33119">
    <property type="entry name" value="IFI3P"/>
    <property type="match status" value="1"/>
</dbReference>
<dbReference type="InterPro" id="IPR049192">
    <property type="entry name" value="DUF4246_C"/>
</dbReference>
<keyword evidence="5" id="KW-1185">Reference proteome</keyword>
<evidence type="ECO:0000313" key="4">
    <source>
        <dbReference type="Proteomes" id="UP000663854"/>
    </source>
</evidence>
<dbReference type="EMBL" id="CAJNOL010000017">
    <property type="protein sequence ID" value="CAF0749207.1"/>
    <property type="molecule type" value="Genomic_DNA"/>
</dbReference>
<comment type="caution">
    <text evidence="3">The sequence shown here is derived from an EMBL/GenBank/DDBJ whole genome shotgun (WGS) entry which is preliminary data.</text>
</comment>
<evidence type="ECO:0000313" key="5">
    <source>
        <dbReference type="Proteomes" id="UP000663870"/>
    </source>
</evidence>
<dbReference type="EMBL" id="CAJNOH010000034">
    <property type="protein sequence ID" value="CAF0789413.1"/>
    <property type="molecule type" value="Genomic_DNA"/>
</dbReference>
<protein>
    <recommendedName>
        <fullName evidence="1">DUF4246 domain-containing protein</fullName>
    </recommendedName>
</protein>
<reference evidence="3" key="1">
    <citation type="submission" date="2021-02" db="EMBL/GenBank/DDBJ databases">
        <authorList>
            <person name="Nowell W R."/>
        </authorList>
    </citation>
    <scope>NUCLEOTIDE SEQUENCE</scope>
</reference>
<dbReference type="Pfam" id="PF14033">
    <property type="entry name" value="DUF4246"/>
    <property type="match status" value="2"/>
</dbReference>
<evidence type="ECO:0000259" key="1">
    <source>
        <dbReference type="Pfam" id="PF14033"/>
    </source>
</evidence>